<evidence type="ECO:0000256" key="4">
    <source>
        <dbReference type="ARBA" id="ARBA00022530"/>
    </source>
</evidence>
<dbReference type="Pfam" id="PF00041">
    <property type="entry name" value="fn3"/>
    <property type="match status" value="8"/>
</dbReference>
<dbReference type="PANTHER" id="PTHR46708:SF1">
    <property type="entry name" value="TENASCIN"/>
    <property type="match status" value="1"/>
</dbReference>
<dbReference type="InterPro" id="IPR013783">
    <property type="entry name" value="Ig-like_fold"/>
</dbReference>
<keyword evidence="6 11" id="KW-0732">Signal</keyword>
<dbReference type="SMART" id="SM00181">
    <property type="entry name" value="EGF"/>
    <property type="match status" value="13"/>
</dbReference>
<dbReference type="Gene3D" id="2.20.25.10">
    <property type="match status" value="1"/>
</dbReference>
<evidence type="ECO:0000259" key="14">
    <source>
        <dbReference type="PROSITE" id="PS51406"/>
    </source>
</evidence>
<dbReference type="Pfam" id="PF00147">
    <property type="entry name" value="Fibrinogen_C"/>
    <property type="match status" value="1"/>
</dbReference>
<feature type="domain" description="Fibronectin type-III" evidence="13">
    <location>
        <begin position="963"/>
        <end position="1046"/>
    </location>
</feature>
<dbReference type="InterPro" id="IPR036116">
    <property type="entry name" value="FN3_sf"/>
</dbReference>
<dbReference type="SMART" id="SM00060">
    <property type="entry name" value="FN3"/>
    <property type="match status" value="8"/>
</dbReference>
<dbReference type="PANTHER" id="PTHR46708">
    <property type="entry name" value="TENASCIN"/>
    <property type="match status" value="1"/>
</dbReference>
<comment type="similarity">
    <text evidence="2">Belongs to the tenascin family.</text>
</comment>
<reference evidence="15" key="2">
    <citation type="submission" date="2025-09" db="UniProtKB">
        <authorList>
            <consortium name="Ensembl"/>
        </authorList>
    </citation>
    <scope>IDENTIFICATION</scope>
</reference>
<feature type="disulfide bond" evidence="10">
    <location>
        <begin position="476"/>
        <end position="486"/>
    </location>
</feature>
<dbReference type="NCBIfam" id="NF040941">
    <property type="entry name" value="GGGWT_bact"/>
    <property type="match status" value="1"/>
</dbReference>
<dbReference type="PROSITE" id="PS50026">
    <property type="entry name" value="EGF_3"/>
    <property type="match status" value="1"/>
</dbReference>
<dbReference type="InterPro" id="IPR014716">
    <property type="entry name" value="Fibrinogen_a/b/g_C_1"/>
</dbReference>
<dbReference type="PROSITE" id="PS50853">
    <property type="entry name" value="FN3"/>
    <property type="match status" value="7"/>
</dbReference>
<dbReference type="SUPFAM" id="SSF49265">
    <property type="entry name" value="Fibronectin type III"/>
    <property type="match status" value="4"/>
</dbReference>
<dbReference type="InterPro" id="IPR050991">
    <property type="entry name" value="ECM_Regulatory_Proteins"/>
</dbReference>
<evidence type="ECO:0000256" key="7">
    <source>
        <dbReference type="ARBA" id="ARBA00022737"/>
    </source>
</evidence>
<dbReference type="Ensembl" id="ENSHBUT00000007045.1">
    <property type="protein sequence ID" value="ENSHBUP00000005410.1"/>
    <property type="gene ID" value="ENSHBUG00000006812.1"/>
</dbReference>
<evidence type="ECO:0000256" key="8">
    <source>
        <dbReference type="ARBA" id="ARBA00023157"/>
    </source>
</evidence>
<dbReference type="Proteomes" id="UP000264840">
    <property type="component" value="Unplaced"/>
</dbReference>
<evidence type="ECO:0000313" key="16">
    <source>
        <dbReference type="Proteomes" id="UP000264840"/>
    </source>
</evidence>
<dbReference type="InterPro" id="IPR003961">
    <property type="entry name" value="FN3_dom"/>
</dbReference>
<sequence length="1538" mass="168047">MGTQGLLGCVLLITCLTLSNAGLVKKILRHRRQTLASPDDQNITLPRADHPLVFNHVYNINVPGSSLCSVDLDATESTHLHPKDAPVSSGHHMTEHTLDGENQIVFTHRINIPRQACGCTDHLPGLKALMSRLEMLEGEVSALRDQCHSEGACCSAQVKGEVGTKPYCNGHGNFSAETCGCICEPGWKGPNCTEPECPKNCRDRGHCVDGKCKCFKGFAGEDCSFEVCSVDCSVHGQCVGGICVCTDGFFGEDCSQSKCLNNCLGRGRCDDGDCVCDEPWTGFDCSELICPKDCYDRGRCLNGTCYCDEGFAGEDCGERICPNNCRGNGFCVDGQCVCTAGYSGEDCSQLTCLNDCNGRGTCFSGMCICDTGYQGEDCSQLACLNNCNNRGQCINGQCACDVGFQGDDCSELSCPNSCLHRGRCLNGQCVCEEGFAGEDCSIRTCPSNCYGRGECSEGRCLCHAGFTGEDCSELSCPNNCRNHGRCINGQCVCDEGFAGEDCSQRACPNDCLTRGYCVDGECICHEGYSGDDCSVLTCPDNCNNRGRCVDGRCMCEIGYEGESCAMMSCINNCQDKGHCVNGQCVCDEGYIGEDCSQVSPPKDLTVGEVTSETVGLSWNNEMLVTEYLVTYVPTIPGGLLQEFTVSGDKTAATVKELEPGLEYLINVYAVLSNKRSIPVSARVATDLPQPEGLRFKSVRETSVEVIWDELDIPFDGWEIYFRNMKEENGKVSSTLPPSQNQFFQSGLGPGQEYEVSINIIKNNTRGPQTTQTFTTKIDSPQQVEVKDITDSSALISWSQPVAPMDGITMFYMPSSDPSDENRVAISPPDKQYSIDGLRPDTEYTVSLISRSGDITSDPVTATFTTALDAPTNLQTVSQTDNSITLEWTNSEADISSYRVKYSPISGEIHGEEVFKRGPGDSTQATITRLKPGTEYGIGVTAVKNERESLPATTNAATDLDPPRDFEEIESTETSLSVKWQKPQAKISGYRLVYISRDGQVGEVGFPAATTTYHLPNLTPGMSYTLTLTAERGHKRSTPVSLSTSTGLSTPRGLHFSEVTDSSAVVHWSMPRSPVDNYRITYVPFEGGSPMTLTVDGSMFEALLPNMIPGKTYQVTVSALKGLEESDPSTDTVTTGLDRPRGLTVINVTDTSALLLWQPSVATVDGYIITYSADSVSPTVEHVSGNIVEFEMNSLVPATHYTVGVHAMKEAQRSASAFTEFTTDVDPPRDLIAMNIQTDSATLKWRPPHAAVTGYMLSFSSADGTIREVMLSPTASSYSMSQLTGSTEYNVRLQAAAGAQRSRHVATVFTTLGQLYRRPRDCAQILLNGETTAGLYTIYIGGEESQPIQVYCDMTTDGGGWLVFLRRQNGKLEFFRNWKNYTAGFGNMNDEFWLGLSNLHKITSSGHYELRVDLRDNGETAYAQYDKFTIAEPRTRYKIYIGTYSGTAGDSMTYHQGRPFSTYDNDNDIAVTNCALSYKGAFWYKNCHRVNLMGKYGDKSHSKGINWFHWKGHEHSIQFAEMKIRPANFRNFESRKKRS</sequence>
<name>A0A3Q2V4M0_HAPBU</name>
<feature type="domain" description="Fibronectin type-III" evidence="13">
    <location>
        <begin position="869"/>
        <end position="962"/>
    </location>
</feature>
<evidence type="ECO:0000256" key="5">
    <source>
        <dbReference type="ARBA" id="ARBA00022536"/>
    </source>
</evidence>
<dbReference type="SUPFAM" id="SSF56496">
    <property type="entry name" value="Fibrinogen C-terminal domain-like"/>
    <property type="match status" value="1"/>
</dbReference>
<evidence type="ECO:0000256" key="10">
    <source>
        <dbReference type="PROSITE-ProRule" id="PRU00076"/>
    </source>
</evidence>
<evidence type="ECO:0000259" key="12">
    <source>
        <dbReference type="PROSITE" id="PS50026"/>
    </source>
</evidence>
<dbReference type="CDD" id="cd00063">
    <property type="entry name" value="FN3"/>
    <property type="match status" value="8"/>
</dbReference>
<feature type="domain" description="EGF-like" evidence="12">
    <location>
        <begin position="472"/>
        <end position="503"/>
    </location>
</feature>
<dbReference type="PROSITE" id="PS00022">
    <property type="entry name" value="EGF_1"/>
    <property type="match status" value="5"/>
</dbReference>
<comment type="subcellular location">
    <subcellularLocation>
        <location evidence="1">Secreted</location>
        <location evidence="1">Extracellular space</location>
        <location evidence="1">Extracellular matrix</location>
    </subcellularLocation>
</comment>
<feature type="domain" description="Fibronectin type-III" evidence="13">
    <location>
        <begin position="1049"/>
        <end position="1139"/>
    </location>
</feature>
<dbReference type="STRING" id="8153.ENSHBUP00000005410"/>
<dbReference type="PROSITE" id="PS51406">
    <property type="entry name" value="FIBRINOGEN_C_2"/>
    <property type="match status" value="1"/>
</dbReference>
<evidence type="ECO:0000259" key="13">
    <source>
        <dbReference type="PROSITE" id="PS50853"/>
    </source>
</evidence>
<dbReference type="CDD" id="cd00087">
    <property type="entry name" value="FReD"/>
    <property type="match status" value="1"/>
</dbReference>
<dbReference type="PROSITE" id="PS01186">
    <property type="entry name" value="EGF_2"/>
    <property type="match status" value="5"/>
</dbReference>
<keyword evidence="4" id="KW-0272">Extracellular matrix</keyword>
<dbReference type="InterPro" id="IPR000742">
    <property type="entry name" value="EGF"/>
</dbReference>
<feature type="disulfide bond" evidence="10">
    <location>
        <begin position="493"/>
        <end position="502"/>
    </location>
</feature>
<reference evidence="15" key="1">
    <citation type="submission" date="2025-08" db="UniProtKB">
        <authorList>
            <consortium name="Ensembl"/>
        </authorList>
    </citation>
    <scope>IDENTIFICATION</scope>
</reference>
<keyword evidence="7" id="KW-0677">Repeat</keyword>
<dbReference type="Gene3D" id="3.90.215.10">
    <property type="entry name" value="Gamma Fibrinogen, chain A, domain 1"/>
    <property type="match status" value="1"/>
</dbReference>
<keyword evidence="5 10" id="KW-0245">EGF-like domain</keyword>
<organism evidence="15 16">
    <name type="scientific">Haplochromis burtoni</name>
    <name type="common">Burton's mouthbrooder</name>
    <name type="synonym">Chromis burtoni</name>
    <dbReference type="NCBI Taxonomy" id="8153"/>
    <lineage>
        <taxon>Eukaryota</taxon>
        <taxon>Metazoa</taxon>
        <taxon>Chordata</taxon>
        <taxon>Craniata</taxon>
        <taxon>Vertebrata</taxon>
        <taxon>Euteleostomi</taxon>
        <taxon>Actinopterygii</taxon>
        <taxon>Neopterygii</taxon>
        <taxon>Teleostei</taxon>
        <taxon>Neoteleostei</taxon>
        <taxon>Acanthomorphata</taxon>
        <taxon>Ovalentaria</taxon>
        <taxon>Cichlomorphae</taxon>
        <taxon>Cichliformes</taxon>
        <taxon>Cichlidae</taxon>
        <taxon>African cichlids</taxon>
        <taxon>Pseudocrenilabrinae</taxon>
        <taxon>Haplochromini</taxon>
        <taxon>Haplochromis</taxon>
    </lineage>
</organism>
<feature type="signal peptide" evidence="11">
    <location>
        <begin position="1"/>
        <end position="21"/>
    </location>
</feature>
<accession>A0A3Q2V4M0</accession>
<feature type="domain" description="Fibrinogen C-terminal" evidence="14">
    <location>
        <begin position="1312"/>
        <end position="1527"/>
    </location>
</feature>
<dbReference type="Gene3D" id="2.10.25.10">
    <property type="entry name" value="Laminin"/>
    <property type="match status" value="13"/>
</dbReference>
<dbReference type="GeneTree" id="ENSGT00940000155188"/>
<dbReference type="CDD" id="cd00054">
    <property type="entry name" value="EGF_CA"/>
    <property type="match status" value="1"/>
</dbReference>
<evidence type="ECO:0000313" key="15">
    <source>
        <dbReference type="Ensembl" id="ENSHBUP00000005410.1"/>
    </source>
</evidence>
<evidence type="ECO:0000256" key="3">
    <source>
        <dbReference type="ARBA" id="ARBA00022525"/>
    </source>
</evidence>
<evidence type="ECO:0000256" key="6">
    <source>
        <dbReference type="ARBA" id="ARBA00022729"/>
    </source>
</evidence>
<feature type="domain" description="Fibronectin type-III" evidence="13">
    <location>
        <begin position="779"/>
        <end position="868"/>
    </location>
</feature>
<dbReference type="InterPro" id="IPR036056">
    <property type="entry name" value="Fibrinogen-like_C"/>
</dbReference>
<dbReference type="FunFam" id="2.10.25.10:FF:000001">
    <property type="entry name" value="Tenascin C"/>
    <property type="match status" value="12"/>
</dbReference>
<dbReference type="SMART" id="SM00186">
    <property type="entry name" value="FBG"/>
    <property type="match status" value="1"/>
</dbReference>
<keyword evidence="3" id="KW-0964">Secreted</keyword>
<dbReference type="OMA" id="PYTAITK"/>
<feature type="domain" description="Fibronectin type-III" evidence="13">
    <location>
        <begin position="1226"/>
        <end position="1314"/>
    </location>
</feature>
<feature type="domain" description="Fibronectin type-III" evidence="13">
    <location>
        <begin position="1140"/>
        <end position="1225"/>
    </location>
</feature>
<keyword evidence="16" id="KW-1185">Reference proteome</keyword>
<dbReference type="InterPro" id="IPR002181">
    <property type="entry name" value="Fibrinogen_a/b/g_C_dom"/>
</dbReference>
<protein>
    <submittedName>
        <fullName evidence="15">Tenascin C</fullName>
    </submittedName>
</protein>
<evidence type="ECO:0000256" key="2">
    <source>
        <dbReference type="ARBA" id="ARBA00008673"/>
    </source>
</evidence>
<dbReference type="FunFam" id="3.90.215.10:FF:000001">
    <property type="entry name" value="Tenascin isoform 1"/>
    <property type="match status" value="1"/>
</dbReference>
<feature type="chain" id="PRO_5018694118" evidence="11">
    <location>
        <begin position="22"/>
        <end position="1538"/>
    </location>
</feature>
<keyword evidence="9" id="KW-0325">Glycoprotein</keyword>
<evidence type="ECO:0000256" key="1">
    <source>
        <dbReference type="ARBA" id="ARBA00004498"/>
    </source>
</evidence>
<dbReference type="FunFam" id="2.60.40.10:FF:000099">
    <property type="entry name" value="Fibronectin 1"/>
    <property type="match status" value="2"/>
</dbReference>
<feature type="domain" description="Fibronectin type-III" evidence="13">
    <location>
        <begin position="600"/>
        <end position="690"/>
    </location>
</feature>
<evidence type="ECO:0000256" key="11">
    <source>
        <dbReference type="SAM" id="SignalP"/>
    </source>
</evidence>
<comment type="caution">
    <text evidence="10">Lacks conserved residue(s) required for the propagation of feature annotation.</text>
</comment>
<dbReference type="Pfam" id="PF23106">
    <property type="entry name" value="EGF_Teneurin"/>
    <property type="match status" value="2"/>
</dbReference>
<proteinExistence type="inferred from homology"/>
<dbReference type="Pfam" id="PF25024">
    <property type="entry name" value="EGF_TEN"/>
    <property type="match status" value="2"/>
</dbReference>
<keyword evidence="8 10" id="KW-1015">Disulfide bond</keyword>
<evidence type="ECO:0000256" key="9">
    <source>
        <dbReference type="ARBA" id="ARBA00023180"/>
    </source>
</evidence>
<dbReference type="Gene3D" id="2.60.40.10">
    <property type="entry name" value="Immunoglobulins"/>
    <property type="match status" value="8"/>
</dbReference>